<feature type="binding site" evidence="7">
    <location>
        <begin position="313"/>
        <end position="315"/>
    </location>
    <ligand>
        <name>substrate</name>
    </ligand>
</feature>
<dbReference type="Gene3D" id="2.30.40.10">
    <property type="entry name" value="Urease, subunit C, domain 1"/>
    <property type="match status" value="1"/>
</dbReference>
<keyword evidence="2 8" id="KW-0479">Metal-binding</keyword>
<gene>
    <name evidence="10" type="ORF">FHS77_002453</name>
</gene>
<dbReference type="GO" id="GO:0006046">
    <property type="term" value="P:N-acetylglucosamine catabolic process"/>
    <property type="evidence" value="ECO:0007669"/>
    <property type="project" value="TreeGrafter"/>
</dbReference>
<evidence type="ECO:0000259" key="9">
    <source>
        <dbReference type="Pfam" id="PF01979"/>
    </source>
</evidence>
<name>A0A841LX24_9HYPH</name>
<feature type="binding site" evidence="8">
    <location>
        <position position="130"/>
    </location>
    <ligand>
        <name>Zn(2+)</name>
        <dbReference type="ChEBI" id="CHEBI:29105"/>
    </ligand>
</feature>
<dbReference type="InterPro" id="IPR003764">
    <property type="entry name" value="GlcNAc_6-P_deAcase"/>
</dbReference>
<organism evidence="10 11">
    <name type="scientific">Paenochrobactrum gallinarii</name>
    <dbReference type="NCBI Taxonomy" id="643673"/>
    <lineage>
        <taxon>Bacteria</taxon>
        <taxon>Pseudomonadati</taxon>
        <taxon>Pseudomonadota</taxon>
        <taxon>Alphaproteobacteria</taxon>
        <taxon>Hyphomicrobiales</taxon>
        <taxon>Brucellaceae</taxon>
        <taxon>Paenochrobactrum</taxon>
    </lineage>
</organism>
<evidence type="ECO:0000256" key="6">
    <source>
        <dbReference type="PIRSR" id="PIRSR038994-1"/>
    </source>
</evidence>
<keyword evidence="4 5" id="KW-0119">Carbohydrate metabolism</keyword>
<dbReference type="Pfam" id="PF01979">
    <property type="entry name" value="Amidohydro_1"/>
    <property type="match status" value="1"/>
</dbReference>
<dbReference type="PANTHER" id="PTHR11113">
    <property type="entry name" value="N-ACETYLGLUCOSAMINE-6-PHOSPHATE DEACETYLASE"/>
    <property type="match status" value="1"/>
</dbReference>
<dbReference type="GO" id="GO:0008448">
    <property type="term" value="F:N-acetylglucosamine-6-phosphate deacetylase activity"/>
    <property type="evidence" value="ECO:0007669"/>
    <property type="project" value="UniProtKB-EC"/>
</dbReference>
<dbReference type="RefSeq" id="WP_184223668.1">
    <property type="nucleotide sequence ID" value="NZ_JACIIU010000013.1"/>
</dbReference>
<dbReference type="EC" id="3.5.1.25" evidence="10"/>
<feature type="binding site" evidence="8">
    <location>
        <position position="198"/>
    </location>
    <ligand>
        <name>Zn(2+)</name>
        <dbReference type="ChEBI" id="CHEBI:29105"/>
    </ligand>
</feature>
<protein>
    <submittedName>
        <fullName evidence="10">N-acetylglucosamine-6-phosphate deacetylase</fullName>
        <ecNumber evidence="10">3.5.1.25</ecNumber>
    </submittedName>
</protein>
<dbReference type="InterPro" id="IPR011059">
    <property type="entry name" value="Metal-dep_hydrolase_composite"/>
</dbReference>
<comment type="similarity">
    <text evidence="1 5">Belongs to the metallo-dependent hydrolases superfamily. NagA family.</text>
</comment>
<sequence>MTDILYGIDPATQCGLKISIQDGRIVSIEKDDDAKLSLSAIKATPLPYISAGLIDLQVNGYAGLDLNSGELTPETVSALCRKLCRLGVTSWLPTLITASKSSIISALQAIAEARRTDWLAEQMIAGVHVEGPSISPLEGPRGAHPLQHVRAPSLDEFDEWQKASGNLVTLVTIAPEQTGAIDYIRALSAQNITVSIGHSAASPDDIHQAVEAGASMSTHLGNGVAATMPRHPNLIWAQLANDKLSAGFIADGWHLSPDTFKAMLRARGFERSFLVSDSVALAGMPAGRYEQAIGGTVEVSENGRIGVADTPYLAGAGLPLAANVPIAMQMANLSLAEALQLATSNPGHFINGRGKLQIGERADLISFIYEPQMKQLDIQAVWVAGKRIV</sequence>
<keyword evidence="11" id="KW-1185">Reference proteome</keyword>
<evidence type="ECO:0000256" key="7">
    <source>
        <dbReference type="PIRSR" id="PIRSR038994-2"/>
    </source>
</evidence>
<evidence type="ECO:0000256" key="8">
    <source>
        <dbReference type="PIRSR" id="PIRSR038994-3"/>
    </source>
</evidence>
<keyword evidence="3 5" id="KW-0378">Hydrolase</keyword>
<evidence type="ECO:0000313" key="10">
    <source>
        <dbReference type="EMBL" id="MBB6261886.1"/>
    </source>
</evidence>
<reference evidence="10 11" key="1">
    <citation type="submission" date="2020-08" db="EMBL/GenBank/DDBJ databases">
        <title>Genomic Encyclopedia of Type Strains, Phase IV (KMG-IV): sequencing the most valuable type-strain genomes for metagenomic binning, comparative biology and taxonomic classification.</title>
        <authorList>
            <person name="Goeker M."/>
        </authorList>
    </citation>
    <scope>NUCLEOTIDE SEQUENCE [LARGE SCALE GENOMIC DNA]</scope>
    <source>
        <strain evidence="10 11">DSM 22336</strain>
    </source>
</reference>
<dbReference type="EMBL" id="JACIIU010000013">
    <property type="protein sequence ID" value="MBB6261886.1"/>
    <property type="molecule type" value="Genomic_DNA"/>
</dbReference>
<evidence type="ECO:0000256" key="5">
    <source>
        <dbReference type="PIRNR" id="PIRNR038994"/>
    </source>
</evidence>
<dbReference type="Proteomes" id="UP000555393">
    <property type="component" value="Unassembled WGS sequence"/>
</dbReference>
<feature type="active site" description="Proton donor/acceptor" evidence="6">
    <location>
        <position position="277"/>
    </location>
</feature>
<evidence type="ECO:0000256" key="1">
    <source>
        <dbReference type="ARBA" id="ARBA00010716"/>
    </source>
</evidence>
<proteinExistence type="inferred from homology"/>
<feature type="binding site" evidence="8">
    <location>
        <position position="219"/>
    </location>
    <ligand>
        <name>Zn(2+)</name>
        <dbReference type="ChEBI" id="CHEBI:29105"/>
    </ligand>
</feature>
<evidence type="ECO:0000256" key="4">
    <source>
        <dbReference type="ARBA" id="ARBA00023277"/>
    </source>
</evidence>
<dbReference type="AlphaFoldDB" id="A0A841LX24"/>
<feature type="domain" description="Amidohydrolase-related" evidence="9">
    <location>
        <begin position="48"/>
        <end position="387"/>
    </location>
</feature>
<dbReference type="InterPro" id="IPR032466">
    <property type="entry name" value="Metal_Hydrolase"/>
</dbReference>
<comment type="cofactor">
    <cofactor evidence="8">
        <name>a divalent metal cation</name>
        <dbReference type="ChEBI" id="CHEBI:60240"/>
    </cofactor>
    <text evidence="8">Binds 1 divalent metal cation per subunit.</text>
</comment>
<accession>A0A841LX24</accession>
<feature type="binding site" evidence="7">
    <location>
        <position position="143"/>
    </location>
    <ligand>
        <name>substrate</name>
    </ligand>
</feature>
<evidence type="ECO:0000256" key="2">
    <source>
        <dbReference type="ARBA" id="ARBA00022723"/>
    </source>
</evidence>
<dbReference type="InterPro" id="IPR006680">
    <property type="entry name" value="Amidohydro-rel"/>
</dbReference>
<evidence type="ECO:0000313" key="11">
    <source>
        <dbReference type="Proteomes" id="UP000555393"/>
    </source>
</evidence>
<dbReference type="SUPFAM" id="SSF51556">
    <property type="entry name" value="Metallo-dependent hydrolases"/>
    <property type="match status" value="1"/>
</dbReference>
<dbReference type="PANTHER" id="PTHR11113:SF14">
    <property type="entry name" value="N-ACETYLGLUCOSAMINE-6-PHOSPHATE DEACETYLASE"/>
    <property type="match status" value="1"/>
</dbReference>
<dbReference type="PIRSF" id="PIRSF038994">
    <property type="entry name" value="NagA"/>
    <property type="match status" value="1"/>
</dbReference>
<dbReference type="GO" id="GO:0046872">
    <property type="term" value="F:metal ion binding"/>
    <property type="evidence" value="ECO:0007669"/>
    <property type="project" value="UniProtKB-KW"/>
</dbReference>
<evidence type="ECO:0000256" key="3">
    <source>
        <dbReference type="ARBA" id="ARBA00022801"/>
    </source>
</evidence>
<comment type="caution">
    <text evidence="10">The sequence shown here is derived from an EMBL/GenBank/DDBJ whole genome shotgun (WGS) entry which is preliminary data.</text>
</comment>
<dbReference type="Gene3D" id="3.20.20.140">
    <property type="entry name" value="Metal-dependent hydrolases"/>
    <property type="match status" value="1"/>
</dbReference>
<feature type="binding site" evidence="7">
    <location>
        <position position="230"/>
    </location>
    <ligand>
        <name>substrate</name>
    </ligand>
</feature>
<feature type="binding site" evidence="7">
    <location>
        <position position="254"/>
    </location>
    <ligand>
        <name>substrate</name>
    </ligand>
</feature>
<feature type="binding site" evidence="7">
    <location>
        <begin position="222"/>
        <end position="223"/>
    </location>
    <ligand>
        <name>substrate</name>
    </ligand>
</feature>